<proteinExistence type="predicted"/>
<dbReference type="PATRIC" id="fig|35818.11.peg.2301"/>
<dbReference type="GO" id="GO:0008713">
    <property type="term" value="F:ADP-heptose-lipopolysaccharide heptosyltransferase activity"/>
    <property type="evidence" value="ECO:0007669"/>
    <property type="project" value="TreeGrafter"/>
</dbReference>
<sequence length="354" mass="40294">MKILIIKLRNIGDVLLISPLFYNLKKYYGDSCILDVLVNAGTEKILQTQYLNQIHTLKRNPNKLQRIYDELALLKAIKKEKYDMVIGLTSGERSAFLAFWSGAKMRVGFPPNSFWSKNLYTHKLTPKHQHTLENNLEALRILNIPILSKKVLAPIPQKTTNLNNLPPHFIHLHLFSRWFFKCLDDSFCAKIIDTITQTYHIPCVLTAAKDSRESKKLQNILKLCHSKPLYFDGTLTLPEVSLLNSKALAFVGVDTAIMHLSAANNIPTFAFFGPSGVASWGPWDNDLDSSTYNKQNGIQQMGKHFVYQEDFDCIPCGRAGCNDTKISDCLLSRLNQQKALSYLLDFLNNIIRHH</sequence>
<dbReference type="GO" id="GO:0009244">
    <property type="term" value="P:lipopolysaccharide core region biosynthetic process"/>
    <property type="evidence" value="ECO:0007669"/>
    <property type="project" value="TreeGrafter"/>
</dbReference>
<dbReference type="AlphaFoldDB" id="A0A0N0LT78"/>
<dbReference type="SUPFAM" id="SSF53756">
    <property type="entry name" value="UDP-Glycosyltransferase/glycogen phosphorylase"/>
    <property type="match status" value="1"/>
</dbReference>
<comment type="caution">
    <text evidence="3">The sequence shown here is derived from an EMBL/GenBank/DDBJ whole genome shotgun (WGS) entry which is preliminary data.</text>
</comment>
<evidence type="ECO:0000256" key="1">
    <source>
        <dbReference type="ARBA" id="ARBA00022676"/>
    </source>
</evidence>
<protein>
    <submittedName>
        <fullName evidence="3">Heptosyltransferase</fullName>
    </submittedName>
</protein>
<gene>
    <name evidence="3" type="ORF">HPU229334_11620</name>
</gene>
<dbReference type="STRING" id="35818.HPU229336_05950"/>
<name>A0A0N0LT78_9HELI</name>
<accession>A0A0N0LT78</accession>
<dbReference type="Gene3D" id="3.40.50.2000">
    <property type="entry name" value="Glycogen Phosphorylase B"/>
    <property type="match status" value="2"/>
</dbReference>
<evidence type="ECO:0000256" key="2">
    <source>
        <dbReference type="ARBA" id="ARBA00022679"/>
    </source>
</evidence>
<dbReference type="Pfam" id="PF01075">
    <property type="entry name" value="Glyco_transf_9"/>
    <property type="match status" value="1"/>
</dbReference>
<dbReference type="Proteomes" id="UP000037997">
    <property type="component" value="Unassembled WGS sequence"/>
</dbReference>
<dbReference type="PANTHER" id="PTHR30160">
    <property type="entry name" value="TETRAACYLDISACCHARIDE 4'-KINASE-RELATED"/>
    <property type="match status" value="1"/>
</dbReference>
<reference evidence="3 4" key="1">
    <citation type="submission" date="2014-06" db="EMBL/GenBank/DDBJ databases">
        <title>Helicobacter pullorum isolates in fresh chicken meat - phenotypic and genotypic features.</title>
        <authorList>
            <person name="Borges V."/>
            <person name="Santos A."/>
            <person name="Correia C.B."/>
            <person name="Saraiva M."/>
            <person name="Menard A."/>
            <person name="Vieira L."/>
            <person name="Sampaio D.A."/>
            <person name="Gomes J.P."/>
            <person name="Oleastro M."/>
        </authorList>
    </citation>
    <scope>NUCLEOTIDE SEQUENCE [LARGE SCALE GENOMIC DNA]</scope>
    <source>
        <strain evidence="3 4">229334/12</strain>
    </source>
</reference>
<dbReference type="InterPro" id="IPR051199">
    <property type="entry name" value="LPS_LOS_Heptosyltrfase"/>
</dbReference>
<keyword evidence="1" id="KW-0328">Glycosyltransferase</keyword>
<organism evidence="3 4">
    <name type="scientific">Helicobacter pullorum</name>
    <dbReference type="NCBI Taxonomy" id="35818"/>
    <lineage>
        <taxon>Bacteria</taxon>
        <taxon>Pseudomonadati</taxon>
        <taxon>Campylobacterota</taxon>
        <taxon>Epsilonproteobacteria</taxon>
        <taxon>Campylobacterales</taxon>
        <taxon>Helicobacteraceae</taxon>
        <taxon>Helicobacter</taxon>
    </lineage>
</organism>
<keyword evidence="2 3" id="KW-0808">Transferase</keyword>
<dbReference type="PANTHER" id="PTHR30160:SF1">
    <property type="entry name" value="LIPOPOLYSACCHARIDE 1,2-N-ACETYLGLUCOSAMINETRANSFERASE-RELATED"/>
    <property type="match status" value="1"/>
</dbReference>
<dbReference type="CDD" id="cd03789">
    <property type="entry name" value="GT9_LPS_heptosyltransferase"/>
    <property type="match status" value="1"/>
</dbReference>
<evidence type="ECO:0000313" key="4">
    <source>
        <dbReference type="Proteomes" id="UP000037997"/>
    </source>
</evidence>
<dbReference type="EMBL" id="JNOC01000079">
    <property type="protein sequence ID" value="KPH54899.1"/>
    <property type="molecule type" value="Genomic_DNA"/>
</dbReference>
<dbReference type="RefSeq" id="WP_054198574.1">
    <property type="nucleotide sequence ID" value="NZ_JNOC01000079.1"/>
</dbReference>
<dbReference type="GO" id="GO:0005829">
    <property type="term" value="C:cytosol"/>
    <property type="evidence" value="ECO:0007669"/>
    <property type="project" value="TreeGrafter"/>
</dbReference>
<dbReference type="InterPro" id="IPR002201">
    <property type="entry name" value="Glyco_trans_9"/>
</dbReference>
<evidence type="ECO:0000313" key="3">
    <source>
        <dbReference type="EMBL" id="KPH54899.1"/>
    </source>
</evidence>